<dbReference type="InterPro" id="IPR033332">
    <property type="entry name" value="BTG"/>
</dbReference>
<accession>A0AAV6RSB4</accession>
<feature type="domain" description="Anti-proliferative protein" evidence="2">
    <location>
        <begin position="94"/>
        <end position="113"/>
    </location>
</feature>
<organism evidence="3 4">
    <name type="scientific">Solea senegalensis</name>
    <name type="common">Senegalese sole</name>
    <dbReference type="NCBI Taxonomy" id="28829"/>
    <lineage>
        <taxon>Eukaryota</taxon>
        <taxon>Metazoa</taxon>
        <taxon>Chordata</taxon>
        <taxon>Craniata</taxon>
        <taxon>Vertebrata</taxon>
        <taxon>Euteleostomi</taxon>
        <taxon>Actinopterygii</taxon>
        <taxon>Neopterygii</taxon>
        <taxon>Teleostei</taxon>
        <taxon>Neoteleostei</taxon>
        <taxon>Acanthomorphata</taxon>
        <taxon>Carangaria</taxon>
        <taxon>Pleuronectiformes</taxon>
        <taxon>Pleuronectoidei</taxon>
        <taxon>Soleidae</taxon>
        <taxon>Solea</taxon>
    </lineage>
</organism>
<dbReference type="EMBL" id="JAGKHQ010000009">
    <property type="protein sequence ID" value="KAG7508240.1"/>
    <property type="molecule type" value="Genomic_DNA"/>
</dbReference>
<comment type="caution">
    <text evidence="3">The sequence shown here is derived from an EMBL/GenBank/DDBJ whole genome shotgun (WGS) entry which is preliminary data.</text>
</comment>
<dbReference type="Proteomes" id="UP000693946">
    <property type="component" value="Linkage Group LG17"/>
</dbReference>
<evidence type="ECO:0000256" key="1">
    <source>
        <dbReference type="ARBA" id="ARBA00007989"/>
    </source>
</evidence>
<gene>
    <name evidence="3" type="ORF">JOB18_007558</name>
</gene>
<reference evidence="3 4" key="1">
    <citation type="journal article" date="2021" name="Sci. Rep.">
        <title>Chromosome anchoring in Senegalese sole (Solea senegalensis) reveals sex-associated markers and genome rearrangements in flatfish.</title>
        <authorList>
            <person name="Guerrero-Cozar I."/>
            <person name="Gomez-Garrido J."/>
            <person name="Berbel C."/>
            <person name="Martinez-Blanch J.F."/>
            <person name="Alioto T."/>
            <person name="Claros M.G."/>
            <person name="Gagnaire P.A."/>
            <person name="Manchado M."/>
        </authorList>
    </citation>
    <scope>NUCLEOTIDE SEQUENCE [LARGE SCALE GENOMIC DNA]</scope>
    <source>
        <strain evidence="3">Sse05_10M</strain>
    </source>
</reference>
<dbReference type="InterPro" id="IPR002087">
    <property type="entry name" value="Anti_prolifrtn"/>
</dbReference>
<evidence type="ECO:0000313" key="4">
    <source>
        <dbReference type="Proteomes" id="UP000693946"/>
    </source>
</evidence>
<evidence type="ECO:0000313" key="3">
    <source>
        <dbReference type="EMBL" id="KAG7508240.1"/>
    </source>
</evidence>
<protein>
    <recommendedName>
        <fullName evidence="2">Anti-proliferative protein domain-containing protein</fullName>
    </recommendedName>
</protein>
<comment type="similarity">
    <text evidence="1">Belongs to the BTG family.</text>
</comment>
<keyword evidence="4" id="KW-1185">Reference proteome</keyword>
<sequence>MEAFGSMREETVAVLIYLRKLLNKIGKLDSYKVEPFLESLGVSLQEKFRGHWYPENPSKGQAYRCIRVNRFSREDPVLLQACRESGVQYSDLGLPRELTLWIDPGEVCCRYGEGSMFFSLATFSTKVEDKGRSHTHRLTTNTRHCSKKLNGNASEWYPKKMDGICCNKHNKSHDSVEVVTSHCLTQRVKTCIYLSVKIQWRQVTMCCWMPLILAWVSMATPALCQSGDGEWGSGFDIYTSTKALNDTSQAAGDEPVRMKNSHDWNTSAVFPLSSPVLHYEAQPDRCSVHFSTDAASARRLRAQKEELAYLQAIQRGNEAVVENLVQFVGAELEDQRYEDVIRENIIGIQEGHKRCHEVVEKAEEDLEKQLEGDMLDNVARMHKIREESSSFEDMLRAAAAIANRLEISSKNLQASFTSRQLKDIRIKMRH</sequence>
<dbReference type="PROSITE" id="PS01203">
    <property type="entry name" value="BTG_2"/>
    <property type="match status" value="1"/>
</dbReference>
<dbReference type="SMART" id="SM00099">
    <property type="entry name" value="btg1"/>
    <property type="match status" value="1"/>
</dbReference>
<evidence type="ECO:0000259" key="2">
    <source>
        <dbReference type="PROSITE" id="PS01203"/>
    </source>
</evidence>
<dbReference type="PANTHER" id="PTHR22978:SF6">
    <property type="entry name" value="PROTEIN BTG3"/>
    <property type="match status" value="1"/>
</dbReference>
<dbReference type="Pfam" id="PF07742">
    <property type="entry name" value="BTG"/>
    <property type="match status" value="1"/>
</dbReference>
<dbReference type="GO" id="GO:0005634">
    <property type="term" value="C:nucleus"/>
    <property type="evidence" value="ECO:0007669"/>
    <property type="project" value="TreeGrafter"/>
</dbReference>
<dbReference type="FunFam" id="3.90.640.90:FF:000002">
    <property type="entry name" value="BTG anti-proliferation factor 4"/>
    <property type="match status" value="1"/>
</dbReference>
<dbReference type="GO" id="GO:0005737">
    <property type="term" value="C:cytoplasm"/>
    <property type="evidence" value="ECO:0007669"/>
    <property type="project" value="TreeGrafter"/>
</dbReference>
<proteinExistence type="inferred from homology"/>
<name>A0AAV6RSB4_SOLSE</name>
<dbReference type="PANTHER" id="PTHR22978">
    <property type="entry name" value="B-CELL TRANSLOCATION GENE"/>
    <property type="match status" value="1"/>
</dbReference>
<dbReference type="AlphaFoldDB" id="A0AAV6RSB4"/>